<dbReference type="InterPro" id="IPR000331">
    <property type="entry name" value="Rap/Ran_GAP_dom"/>
</dbReference>
<dbReference type="FunFam" id="3.40.50.11210:FF:000007">
    <property type="entry name" value="Tuberous sclerosis 2"/>
    <property type="match status" value="1"/>
</dbReference>
<evidence type="ECO:0000256" key="1">
    <source>
        <dbReference type="ARBA" id="ARBA00022468"/>
    </source>
</evidence>
<dbReference type="SUPFAM" id="SSF48371">
    <property type="entry name" value="ARM repeat"/>
    <property type="match status" value="1"/>
</dbReference>
<comment type="caution">
    <text evidence="4">The sequence shown here is derived from an EMBL/GenBank/DDBJ whole genome shotgun (WGS) entry which is preliminary data.</text>
</comment>
<protein>
    <recommendedName>
        <fullName evidence="3">Rap-GAP domain-containing protein</fullName>
    </recommendedName>
</protein>
<dbReference type="PROSITE" id="PS50085">
    <property type="entry name" value="RAPGAP"/>
    <property type="match status" value="1"/>
</dbReference>
<sequence length="1494" mass="170076">MPSYLKTTAPSGGFGTVFKVIKKTLTGSVSQSVPSQVQPTIVGGAPNLQDLLTQVSTSSNENERIEAAERIRQSIDVYSVSSIPEIWYTVKDMVAYDGKEDSSNRRKTGLKLMITCIQRDEYTSGSRMAYYYSIVNNFNVDDFDLQLRALKELTGNGRSMDDLFFTAKRIPSVLIEWFQKLAEQPESNKKLHDLLVYIKDSFTQNSIFFDRTDIINLITMTIETAQNRLTIYHRHTSARDIDDTQIDSIIRDCLEILELITTHAFIPSHTLPQLVNMLCLVPEPSSLSGQVWKLVDKLSRGYISHNFFIGLCNVLKSPKDSKPYILQTSAFYLQCLVQLYVAEKRDSDLLIIDVMEAYNLSIDSKSLNPELDFFIVSCLYNLLKDPNTREQFTYDIWESDEYSPLTLIERICRRFKQTDITTSSQKLRGALGQIFKLIAEFYSKNNFLGPREAIIEFYISIADCVDESCALTVIEHTKNFQYCNPLSPDWVTKTNQLLDHFFDPSKWGFAVRSAVLDLIQDIFSLADDSSEDEMKALIKKIFHNLIDEPDSEVFVKKVKLFELICMDASISIFIFISDLILYIYKLHQYNSELNTNSYGSMYNVGDNELESDVTDERKKLIVRTFCTIFASTFCDNPSKAKITYTNLMRIIKLTSNDPRPYIEAARLLSRLRASADDFIFISTPLNMDGLSASVGRNLFGVPDAEKYKLTMLWWYPETVSYLNETNLEIASNVLKTQPPDVKDEDNTLDISLWFDEILRVIQYGAPWEIYSFIWAHLGPQLANIQFFRGTANKIQKLRVTICDQIVDSKKIPSVKFPSDVSRSDIKVTFIRTTSSLLSYHDSFSKQDEDYIVSSFVDGFSSSEKAIVPCIHGLTVSCYELPLSVKKFISKFFIILQARISNSTISPHILEFLVTLARLPSLTDNLNFDEVKIVFGIAIRYINDAIELSKQERPAEPTLPVMGPTVGSIQNTINSSDSKLLSQYLLVLAYNVIATWFLALPISQRKHMASFIIKPLRSILASSDMLKAQTLACLDMIYRFTYSNLDLTLHTTRRGPAPKKLTTIQRWIYGSSIVSIETDTKTGETQIIIRRPSGTAIFNLQMDPSAIPSWVEENIKKIKSYPPDALPDIYPNITDAFTPSDILLRLMVPVDTTSEVKPIKIPDDPALLRTINTVFDLTSVVDNHSVGVIYIAPGQRHEEEILRNSVGSAHYNRFLKGLGKLVKLKGNHKIYRGGLNNVDDTDGEYAYFWSDKITQMIYHVTTMIPNNPNDPQFTNKKRHIGNDFINIFFDESEIPFEFGLVKSQFNFVNISITPMSCTFSSSGAFIESDNLELRKDKETRMFYKVRAICKPGLPSIFAACHLKIVSEDSLPSFIRNLSIVSSKFAAVWSRRNTSISSWQLRLEHINQLRENVAKSKQNSLQANPQTTPQQPQPQQTVEKKEDSTVTSSILNQLSDELSRSTADFEKEEELFVMDQPEKDDDHLKLLKDLDFFSFT</sequence>
<dbReference type="InterPro" id="IPR024584">
    <property type="entry name" value="Tuberin_N"/>
</dbReference>
<dbReference type="Pfam" id="PF02145">
    <property type="entry name" value="Rap_GAP"/>
    <property type="match status" value="1"/>
</dbReference>
<dbReference type="Proteomes" id="UP000242525">
    <property type="component" value="Unassembled WGS sequence"/>
</dbReference>
<accession>A0A0J9X370</accession>
<feature type="region of interest" description="Disordered" evidence="2">
    <location>
        <begin position="1413"/>
        <end position="1444"/>
    </location>
</feature>
<dbReference type="InterPro" id="IPR035974">
    <property type="entry name" value="Rap/Ran-GAP_sf"/>
</dbReference>
<dbReference type="Pfam" id="PF11864">
    <property type="entry name" value="DUF3384"/>
    <property type="match status" value="1"/>
</dbReference>
<dbReference type="GO" id="GO:0005096">
    <property type="term" value="F:GTPase activator activity"/>
    <property type="evidence" value="ECO:0007669"/>
    <property type="project" value="UniProtKB-KW"/>
</dbReference>
<feature type="domain" description="Rap-GAP" evidence="3">
    <location>
        <begin position="1171"/>
        <end position="1407"/>
    </location>
</feature>
<dbReference type="GO" id="GO:0033596">
    <property type="term" value="C:TSC1-TSC2 complex"/>
    <property type="evidence" value="ECO:0007669"/>
    <property type="project" value="TreeGrafter"/>
</dbReference>
<dbReference type="InterPro" id="IPR016024">
    <property type="entry name" value="ARM-type_fold"/>
</dbReference>
<feature type="compositionally biased region" description="Low complexity" evidence="2">
    <location>
        <begin position="1423"/>
        <end position="1435"/>
    </location>
</feature>
<evidence type="ECO:0000313" key="4">
    <source>
        <dbReference type="EMBL" id="CDO51146.1"/>
    </source>
</evidence>
<name>A0A0J9X370_GEOCN</name>
<keyword evidence="1" id="KW-0343">GTPase activation</keyword>
<organism evidence="4 5">
    <name type="scientific">Geotrichum candidum</name>
    <name type="common">Oospora lactis</name>
    <name type="synonym">Dipodascus geotrichum</name>
    <dbReference type="NCBI Taxonomy" id="1173061"/>
    <lineage>
        <taxon>Eukaryota</taxon>
        <taxon>Fungi</taxon>
        <taxon>Dikarya</taxon>
        <taxon>Ascomycota</taxon>
        <taxon>Saccharomycotina</taxon>
        <taxon>Dipodascomycetes</taxon>
        <taxon>Dipodascales</taxon>
        <taxon>Dipodascaceae</taxon>
        <taxon>Geotrichum</taxon>
    </lineage>
</organism>
<proteinExistence type="predicted"/>
<dbReference type="OrthoDB" id="19311at2759"/>
<feature type="compositionally biased region" description="Polar residues" evidence="2">
    <location>
        <begin position="1413"/>
        <end position="1422"/>
    </location>
</feature>
<keyword evidence="5" id="KW-1185">Reference proteome</keyword>
<evidence type="ECO:0000256" key="2">
    <source>
        <dbReference type="SAM" id="MobiDB-lite"/>
    </source>
</evidence>
<dbReference type="GO" id="GO:0032007">
    <property type="term" value="P:negative regulation of TOR signaling"/>
    <property type="evidence" value="ECO:0007669"/>
    <property type="project" value="TreeGrafter"/>
</dbReference>
<dbReference type="InterPro" id="IPR018515">
    <property type="entry name" value="Tuberin-type_domain"/>
</dbReference>
<dbReference type="Gene3D" id="3.40.50.11210">
    <property type="entry name" value="Rap/Ran-GAP"/>
    <property type="match status" value="1"/>
</dbReference>
<dbReference type="PANTHER" id="PTHR10063:SF0">
    <property type="entry name" value="TUBERIN"/>
    <property type="match status" value="1"/>
</dbReference>
<reference evidence="4" key="1">
    <citation type="submission" date="2014-03" db="EMBL/GenBank/DDBJ databases">
        <authorList>
            <person name="Casaregola S."/>
        </authorList>
    </citation>
    <scope>NUCLEOTIDE SEQUENCE [LARGE SCALE GENOMIC DNA]</scope>
    <source>
        <strain evidence="4">CLIB 918</strain>
    </source>
</reference>
<dbReference type="EMBL" id="CCBN010000001">
    <property type="protein sequence ID" value="CDO51146.1"/>
    <property type="molecule type" value="Genomic_DNA"/>
</dbReference>
<dbReference type="SUPFAM" id="SSF111347">
    <property type="entry name" value="Rap/Ran-GAP"/>
    <property type="match status" value="1"/>
</dbReference>
<dbReference type="STRING" id="1173061.A0A0J9X370"/>
<gene>
    <name evidence="4" type="ORF">BN980_GECA01s01517g</name>
</gene>
<dbReference type="InterPro" id="IPR027107">
    <property type="entry name" value="Tuberin/Ral-act_asu"/>
</dbReference>
<dbReference type="GO" id="GO:0005634">
    <property type="term" value="C:nucleus"/>
    <property type="evidence" value="ECO:0007669"/>
    <property type="project" value="InterPro"/>
</dbReference>
<evidence type="ECO:0000259" key="3">
    <source>
        <dbReference type="PROSITE" id="PS50085"/>
    </source>
</evidence>
<dbReference type="GO" id="GO:0051056">
    <property type="term" value="P:regulation of small GTPase mediated signal transduction"/>
    <property type="evidence" value="ECO:0007669"/>
    <property type="project" value="InterPro"/>
</dbReference>
<dbReference type="PANTHER" id="PTHR10063">
    <property type="entry name" value="TUBERIN"/>
    <property type="match status" value="1"/>
</dbReference>
<evidence type="ECO:0000313" key="5">
    <source>
        <dbReference type="Proteomes" id="UP000242525"/>
    </source>
</evidence>
<dbReference type="Pfam" id="PF03542">
    <property type="entry name" value="Tuberin"/>
    <property type="match status" value="1"/>
</dbReference>